<evidence type="ECO:0000256" key="4">
    <source>
        <dbReference type="ARBA" id="ARBA00022989"/>
    </source>
</evidence>
<dbReference type="Proteomes" id="UP000631670">
    <property type="component" value="Unassembled WGS sequence"/>
</dbReference>
<dbReference type="InterPro" id="IPR050367">
    <property type="entry name" value="APC_superfamily"/>
</dbReference>
<keyword evidence="2" id="KW-1003">Cell membrane</keyword>
<comment type="caution">
    <text evidence="7">The sequence shown here is derived from an EMBL/GenBank/DDBJ whole genome shotgun (WGS) entry which is preliminary data.</text>
</comment>
<dbReference type="Pfam" id="PF13520">
    <property type="entry name" value="AA_permease_2"/>
    <property type="match status" value="1"/>
</dbReference>
<evidence type="ECO:0000256" key="3">
    <source>
        <dbReference type="ARBA" id="ARBA00022692"/>
    </source>
</evidence>
<protein>
    <submittedName>
        <fullName evidence="7">Amino acid transporter</fullName>
    </submittedName>
</protein>
<proteinExistence type="predicted"/>
<evidence type="ECO:0000313" key="8">
    <source>
        <dbReference type="Proteomes" id="UP000631670"/>
    </source>
</evidence>
<comment type="subcellular location">
    <subcellularLocation>
        <location evidence="1">Cell membrane</location>
        <topology evidence="1">Multi-pass membrane protein</topology>
    </subcellularLocation>
</comment>
<name>A0ABR9IG29_9PSEU</name>
<keyword evidence="8" id="KW-1185">Reference proteome</keyword>
<keyword evidence="3 6" id="KW-0812">Transmembrane</keyword>
<keyword evidence="5 6" id="KW-0472">Membrane</keyword>
<reference evidence="7 8" key="1">
    <citation type="submission" date="2020-10" db="EMBL/GenBank/DDBJ databases">
        <title>Sequencing the genomes of 1000 actinobacteria strains.</title>
        <authorList>
            <person name="Klenk H.-P."/>
        </authorList>
    </citation>
    <scope>NUCLEOTIDE SEQUENCE [LARGE SCALE GENOMIC DNA]</scope>
    <source>
        <strain evidence="7 8">DSM 44653</strain>
    </source>
</reference>
<feature type="transmembrane region" description="Helical" evidence="6">
    <location>
        <begin position="348"/>
        <end position="366"/>
    </location>
</feature>
<evidence type="ECO:0000256" key="2">
    <source>
        <dbReference type="ARBA" id="ARBA00022475"/>
    </source>
</evidence>
<gene>
    <name evidence="7" type="ORF">H4696_009228</name>
</gene>
<dbReference type="Gene3D" id="1.20.1740.10">
    <property type="entry name" value="Amino acid/polyamine transporter I"/>
    <property type="match status" value="1"/>
</dbReference>
<feature type="transmembrane region" description="Helical" evidence="6">
    <location>
        <begin position="378"/>
        <end position="399"/>
    </location>
</feature>
<evidence type="ECO:0000256" key="1">
    <source>
        <dbReference type="ARBA" id="ARBA00004651"/>
    </source>
</evidence>
<evidence type="ECO:0000256" key="5">
    <source>
        <dbReference type="ARBA" id="ARBA00023136"/>
    </source>
</evidence>
<organism evidence="7 8">
    <name type="scientific">Amycolatopsis lexingtonensis</name>
    <dbReference type="NCBI Taxonomy" id="218822"/>
    <lineage>
        <taxon>Bacteria</taxon>
        <taxon>Bacillati</taxon>
        <taxon>Actinomycetota</taxon>
        <taxon>Actinomycetes</taxon>
        <taxon>Pseudonocardiales</taxon>
        <taxon>Pseudonocardiaceae</taxon>
        <taxon>Amycolatopsis</taxon>
    </lineage>
</organism>
<keyword evidence="4 6" id="KW-1133">Transmembrane helix</keyword>
<evidence type="ECO:0000313" key="7">
    <source>
        <dbReference type="EMBL" id="MBE1502128.1"/>
    </source>
</evidence>
<sequence length="502" mass="52029">MSAATDRGSGDARPASLRRTLGTPKVVFLVVAAAAPLAAMVGTVPLAFVIGNGAAVPAMFVFAGLTLLCFSVGYAAMSRRIVTSGGFYGYLSAGLGRPAAVGGGWAAVLAYNTATVGMTGAFAYFAQLVASSYGLDWPWPVWAAIGLALMGVLGYRKIDFSARVLAVLMIAEVAILVLLDVAVLLRHGGGALPAASFDPATIVGAGLGVSLMFALISFIGFESAALYGEESRNPRRSVPLATYWSVILIAVFYALTSWVAVGAVGPGQLRDVAGQQLGNLFGGLTDDYLGSAVTTAMQILLCTSLFAGMLAMHGASNRYLFALGRDRVLPAGLGAVHRKHGSPHRASLTQTVFTVAVTAIFAIAGADPYVNLATTMTGLGTLGIVGLQAAASLSVIAFFRRRPDRHWWRTGVAPVLGLLGLVASAVLVIQNFDLLTGTTSTLVNSLPWAFVVVVAAGAGFALWLRARRPERYAALSRIASERGGLAAVPDPQEPGDRRAEAA</sequence>
<dbReference type="RefSeq" id="WP_338078719.1">
    <property type="nucleotide sequence ID" value="NZ_JADBEG010000001.1"/>
</dbReference>
<evidence type="ECO:0000256" key="6">
    <source>
        <dbReference type="SAM" id="Phobius"/>
    </source>
</evidence>
<dbReference type="EMBL" id="JADBEG010000001">
    <property type="protein sequence ID" value="MBE1502128.1"/>
    <property type="molecule type" value="Genomic_DNA"/>
</dbReference>
<feature type="transmembrane region" description="Helical" evidence="6">
    <location>
        <begin position="56"/>
        <end position="77"/>
    </location>
</feature>
<dbReference type="PIRSF" id="PIRSF006060">
    <property type="entry name" value="AA_transporter"/>
    <property type="match status" value="1"/>
</dbReference>
<feature type="transmembrane region" description="Helical" evidence="6">
    <location>
        <begin position="411"/>
        <end position="430"/>
    </location>
</feature>
<feature type="transmembrane region" description="Helical" evidence="6">
    <location>
        <begin position="137"/>
        <end position="155"/>
    </location>
</feature>
<dbReference type="InterPro" id="IPR002293">
    <property type="entry name" value="AA/rel_permease1"/>
</dbReference>
<feature type="transmembrane region" description="Helical" evidence="6">
    <location>
        <begin position="205"/>
        <end position="228"/>
    </location>
</feature>
<feature type="transmembrane region" description="Helical" evidence="6">
    <location>
        <begin position="288"/>
        <end position="311"/>
    </location>
</feature>
<feature type="transmembrane region" description="Helical" evidence="6">
    <location>
        <begin position="98"/>
        <end position="125"/>
    </location>
</feature>
<feature type="transmembrane region" description="Helical" evidence="6">
    <location>
        <begin position="240"/>
        <end position="261"/>
    </location>
</feature>
<dbReference type="PANTHER" id="PTHR42770:SF16">
    <property type="entry name" value="AMINO ACID PERMEASE"/>
    <property type="match status" value="1"/>
</dbReference>
<dbReference type="PANTHER" id="PTHR42770">
    <property type="entry name" value="AMINO ACID TRANSPORTER-RELATED"/>
    <property type="match status" value="1"/>
</dbReference>
<accession>A0ABR9IG29</accession>
<feature type="transmembrane region" description="Helical" evidence="6">
    <location>
        <begin position="164"/>
        <end position="185"/>
    </location>
</feature>
<feature type="transmembrane region" description="Helical" evidence="6">
    <location>
        <begin position="26"/>
        <end position="50"/>
    </location>
</feature>
<feature type="transmembrane region" description="Helical" evidence="6">
    <location>
        <begin position="445"/>
        <end position="464"/>
    </location>
</feature>